<proteinExistence type="predicted"/>
<comment type="caution">
    <text evidence="2">The sequence shown here is derived from an EMBL/GenBank/DDBJ whole genome shotgun (WGS) entry which is preliminary data.</text>
</comment>
<dbReference type="AlphaFoldDB" id="A0AA37WNB2"/>
<reference evidence="2 3" key="1">
    <citation type="journal article" date="2014" name="Int. J. Syst. Evol. Microbiol.">
        <title>Complete genome sequence of Corynebacterium casei LMG S-19264T (=DSM 44701T), isolated from a smear-ripened cheese.</title>
        <authorList>
            <consortium name="US DOE Joint Genome Institute (JGI-PGF)"/>
            <person name="Walter F."/>
            <person name="Albersmeier A."/>
            <person name="Kalinowski J."/>
            <person name="Ruckert C."/>
        </authorList>
    </citation>
    <scope>NUCLEOTIDE SEQUENCE [LARGE SCALE GENOMIC DNA]</scope>
    <source>
        <strain evidence="2 3">NBRC 110095</strain>
    </source>
</reference>
<dbReference type="Proteomes" id="UP001156870">
    <property type="component" value="Unassembled WGS sequence"/>
</dbReference>
<dbReference type="InterPro" id="IPR018637">
    <property type="entry name" value="DUF2059"/>
</dbReference>
<name>A0AA37WNB2_9GAMM</name>
<dbReference type="RefSeq" id="WP_232595814.1">
    <property type="nucleotide sequence ID" value="NZ_BSPD01000070.1"/>
</dbReference>
<feature type="domain" description="DUF2059" evidence="1">
    <location>
        <begin position="114"/>
        <end position="161"/>
    </location>
</feature>
<protein>
    <recommendedName>
        <fullName evidence="1">DUF2059 domain-containing protein</fullName>
    </recommendedName>
</protein>
<dbReference type="Pfam" id="PF09832">
    <property type="entry name" value="DUF2059"/>
    <property type="match status" value="1"/>
</dbReference>
<dbReference type="EMBL" id="BSPD01000070">
    <property type="protein sequence ID" value="GLS27230.1"/>
    <property type="molecule type" value="Genomic_DNA"/>
</dbReference>
<evidence type="ECO:0000259" key="1">
    <source>
        <dbReference type="Pfam" id="PF09832"/>
    </source>
</evidence>
<sequence>MSFKKLIREKEMKKLLISVALVFISNSVVADSREEKIQTLMDVQGIFKIFEEQLEVARVQSESVALQIMDQTAKNLQFNEKYKVRMELAFNAYMGKVTNPWSVAELVSVWMEHYGKHFTDEELDQLIVFYTSEIGKKDIAASQKALAEFTTHFQKLGTPIIENAYNEFITELKQAVIDCNCPRIQSSP</sequence>
<organism evidence="2 3">
    <name type="scientific">Marinibactrum halimedae</name>
    <dbReference type="NCBI Taxonomy" id="1444977"/>
    <lineage>
        <taxon>Bacteria</taxon>
        <taxon>Pseudomonadati</taxon>
        <taxon>Pseudomonadota</taxon>
        <taxon>Gammaproteobacteria</taxon>
        <taxon>Cellvibrionales</taxon>
        <taxon>Cellvibrionaceae</taxon>
        <taxon>Marinibactrum</taxon>
    </lineage>
</organism>
<keyword evidence="3" id="KW-1185">Reference proteome</keyword>
<evidence type="ECO:0000313" key="2">
    <source>
        <dbReference type="EMBL" id="GLS27230.1"/>
    </source>
</evidence>
<accession>A0AA37WNB2</accession>
<gene>
    <name evidence="2" type="ORF">GCM10007877_29490</name>
</gene>
<evidence type="ECO:0000313" key="3">
    <source>
        <dbReference type="Proteomes" id="UP001156870"/>
    </source>
</evidence>